<reference evidence="1" key="1">
    <citation type="journal article" date="2022" name="Int. J. Mol. Sci.">
        <title>Draft Genome of Tanacetum Coccineum: Genomic Comparison of Closely Related Tanacetum-Family Plants.</title>
        <authorList>
            <person name="Yamashiro T."/>
            <person name="Shiraishi A."/>
            <person name="Nakayama K."/>
            <person name="Satake H."/>
        </authorList>
    </citation>
    <scope>NUCLEOTIDE SEQUENCE</scope>
</reference>
<sequence length="122" mass="14546">MYWYTKNALWIYWARGNDEVELSDKESSDPDDKNLIDKDEVAKIFRIETNVFDFETPIHSEWPTYSWKEDGNYHGENLPGAYIVGNILYYQDLEWYKALKDDKLKDEALKNKAIMEGIIKQR</sequence>
<protein>
    <submittedName>
        <fullName evidence="1">Uncharacterized protein</fullName>
    </submittedName>
</protein>
<organism evidence="1 2">
    <name type="scientific">Tanacetum coccineum</name>
    <dbReference type="NCBI Taxonomy" id="301880"/>
    <lineage>
        <taxon>Eukaryota</taxon>
        <taxon>Viridiplantae</taxon>
        <taxon>Streptophyta</taxon>
        <taxon>Embryophyta</taxon>
        <taxon>Tracheophyta</taxon>
        <taxon>Spermatophyta</taxon>
        <taxon>Magnoliopsida</taxon>
        <taxon>eudicotyledons</taxon>
        <taxon>Gunneridae</taxon>
        <taxon>Pentapetalae</taxon>
        <taxon>asterids</taxon>
        <taxon>campanulids</taxon>
        <taxon>Asterales</taxon>
        <taxon>Asteraceae</taxon>
        <taxon>Asteroideae</taxon>
        <taxon>Anthemideae</taxon>
        <taxon>Anthemidinae</taxon>
        <taxon>Tanacetum</taxon>
    </lineage>
</organism>
<keyword evidence="2" id="KW-1185">Reference proteome</keyword>
<evidence type="ECO:0000313" key="2">
    <source>
        <dbReference type="Proteomes" id="UP001151760"/>
    </source>
</evidence>
<dbReference type="EMBL" id="BQNB010009802">
    <property type="protein sequence ID" value="GJS68593.1"/>
    <property type="molecule type" value="Genomic_DNA"/>
</dbReference>
<dbReference type="Proteomes" id="UP001151760">
    <property type="component" value="Unassembled WGS sequence"/>
</dbReference>
<comment type="caution">
    <text evidence="1">The sequence shown here is derived from an EMBL/GenBank/DDBJ whole genome shotgun (WGS) entry which is preliminary data.</text>
</comment>
<evidence type="ECO:0000313" key="1">
    <source>
        <dbReference type="EMBL" id="GJS68593.1"/>
    </source>
</evidence>
<proteinExistence type="predicted"/>
<name>A0ABQ4XT79_9ASTR</name>
<accession>A0ABQ4XT79</accession>
<gene>
    <name evidence="1" type="ORF">Tco_0683158</name>
</gene>
<reference evidence="1" key="2">
    <citation type="submission" date="2022-01" db="EMBL/GenBank/DDBJ databases">
        <authorList>
            <person name="Yamashiro T."/>
            <person name="Shiraishi A."/>
            <person name="Satake H."/>
            <person name="Nakayama K."/>
        </authorList>
    </citation>
    <scope>NUCLEOTIDE SEQUENCE</scope>
</reference>